<reference evidence="4" key="1">
    <citation type="submission" date="2018-03" db="EMBL/GenBank/DDBJ databases">
        <title>Ecological and genomic features of two cosmopolitan and abundant freshwater picocyanobacteria.</title>
        <authorList>
            <person name="Cabello-Yeves P.J."/>
            <person name="Picazo A."/>
            <person name="Camacho A."/>
            <person name="Callieri C."/>
            <person name="Rosselli R."/>
            <person name="Roda-Garcia J."/>
            <person name="Coutinho F.H."/>
            <person name="Rodriguez-Valera F."/>
        </authorList>
    </citation>
    <scope>NUCLEOTIDE SEQUENCE [LARGE SCALE GENOMIC DNA]</scope>
    <source>
        <strain evidence="4">Tous</strain>
    </source>
</reference>
<dbReference type="GO" id="GO:0003677">
    <property type="term" value="F:DNA binding"/>
    <property type="evidence" value="ECO:0007669"/>
    <property type="project" value="InterPro"/>
</dbReference>
<comment type="similarity">
    <text evidence="1">Belongs to the PemK/MazF family.</text>
</comment>
<dbReference type="Proteomes" id="UP000240206">
    <property type="component" value="Unassembled WGS sequence"/>
</dbReference>
<organism evidence="3 4">
    <name type="scientific">Synechococcus lacustris str. Tous</name>
    <dbReference type="NCBI Taxonomy" id="1910958"/>
    <lineage>
        <taxon>Bacteria</taxon>
        <taxon>Bacillati</taxon>
        <taxon>Cyanobacteriota</taxon>
        <taxon>Cyanophyceae</taxon>
        <taxon>Synechococcales</taxon>
        <taxon>Synechococcaceae</taxon>
        <taxon>Synechococcus</taxon>
    </lineage>
</organism>
<name>A0A2P7EDI9_9SYNE</name>
<dbReference type="GO" id="GO:0006402">
    <property type="term" value="P:mRNA catabolic process"/>
    <property type="evidence" value="ECO:0007669"/>
    <property type="project" value="TreeGrafter"/>
</dbReference>
<dbReference type="RefSeq" id="WP_106500279.1">
    <property type="nucleotide sequence ID" value="NZ_PXVC01000040.1"/>
</dbReference>
<dbReference type="Gene3D" id="2.30.30.110">
    <property type="match status" value="1"/>
</dbReference>
<dbReference type="GO" id="GO:0016075">
    <property type="term" value="P:rRNA catabolic process"/>
    <property type="evidence" value="ECO:0007669"/>
    <property type="project" value="TreeGrafter"/>
</dbReference>
<keyword evidence="4" id="KW-1185">Reference proteome</keyword>
<dbReference type="PANTHER" id="PTHR33988">
    <property type="entry name" value="ENDORIBONUCLEASE MAZF-RELATED"/>
    <property type="match status" value="1"/>
</dbReference>
<sequence length="109" mass="11806">MKRGELWTMAGGPGYASKPRPVVIVQDDAFAARDSVTVCLITTDPADLPVFRIAVDPTAENGLKAISRLMVDKVTTVPKSRLGQCIGRLADDNLLRLNRSLLVFLGLAR</sequence>
<evidence type="ECO:0000313" key="3">
    <source>
        <dbReference type="EMBL" id="PSI01266.1"/>
    </source>
</evidence>
<dbReference type="SUPFAM" id="SSF50118">
    <property type="entry name" value="Cell growth inhibitor/plasmid maintenance toxic component"/>
    <property type="match status" value="1"/>
</dbReference>
<evidence type="ECO:0000256" key="1">
    <source>
        <dbReference type="ARBA" id="ARBA00007521"/>
    </source>
</evidence>
<dbReference type="EMBL" id="PXVC01000040">
    <property type="protein sequence ID" value="PSI01266.1"/>
    <property type="molecule type" value="Genomic_DNA"/>
</dbReference>
<evidence type="ECO:0000256" key="2">
    <source>
        <dbReference type="ARBA" id="ARBA00022649"/>
    </source>
</evidence>
<dbReference type="InterPro" id="IPR003477">
    <property type="entry name" value="PemK-like"/>
</dbReference>
<accession>A0A2P7EDI9</accession>
<keyword evidence="2" id="KW-1277">Toxin-antitoxin system</keyword>
<protein>
    <submittedName>
        <fullName evidence="3">Growth inhibitor PemK</fullName>
    </submittedName>
</protein>
<dbReference type="Pfam" id="PF02452">
    <property type="entry name" value="PemK_toxin"/>
    <property type="match status" value="1"/>
</dbReference>
<gene>
    <name evidence="3" type="ORF">C7K08_08855</name>
</gene>
<dbReference type="GO" id="GO:0004521">
    <property type="term" value="F:RNA endonuclease activity"/>
    <property type="evidence" value="ECO:0007669"/>
    <property type="project" value="TreeGrafter"/>
</dbReference>
<evidence type="ECO:0000313" key="4">
    <source>
        <dbReference type="Proteomes" id="UP000240206"/>
    </source>
</evidence>
<proteinExistence type="inferred from homology"/>
<dbReference type="InterPro" id="IPR011067">
    <property type="entry name" value="Plasmid_toxin/cell-grow_inhib"/>
</dbReference>
<dbReference type="AlphaFoldDB" id="A0A2P7EDI9"/>
<comment type="caution">
    <text evidence="3">The sequence shown here is derived from an EMBL/GenBank/DDBJ whole genome shotgun (WGS) entry which is preliminary data.</text>
</comment>